<evidence type="ECO:0000313" key="1">
    <source>
        <dbReference type="EMBL" id="RNA26927.1"/>
    </source>
</evidence>
<dbReference type="AlphaFoldDB" id="A0A3M7RUD7"/>
<accession>A0A3M7RUD7</accession>
<dbReference type="Proteomes" id="UP000276133">
    <property type="component" value="Unassembled WGS sequence"/>
</dbReference>
<name>A0A3M7RUD7_BRAPC</name>
<proteinExistence type="predicted"/>
<sequence>MFLVDKNIPKLFFKGHCFFNCLSSFQILYYSFETRLTYRHSYRCRNAFRRTCPRKPCMQCLVVGHLSAKFSIE</sequence>
<reference evidence="1 2" key="1">
    <citation type="journal article" date="2018" name="Sci. Rep.">
        <title>Genomic signatures of local adaptation to the degree of environmental predictability in rotifers.</title>
        <authorList>
            <person name="Franch-Gras L."/>
            <person name="Hahn C."/>
            <person name="Garcia-Roger E.M."/>
            <person name="Carmona M.J."/>
            <person name="Serra M."/>
            <person name="Gomez A."/>
        </authorList>
    </citation>
    <scope>NUCLEOTIDE SEQUENCE [LARGE SCALE GENOMIC DNA]</scope>
    <source>
        <strain evidence="1">HYR1</strain>
    </source>
</reference>
<dbReference type="EMBL" id="REGN01002641">
    <property type="protein sequence ID" value="RNA26927.1"/>
    <property type="molecule type" value="Genomic_DNA"/>
</dbReference>
<protein>
    <submittedName>
        <fullName evidence="1">Uncharacterized protein</fullName>
    </submittedName>
</protein>
<evidence type="ECO:0000313" key="2">
    <source>
        <dbReference type="Proteomes" id="UP000276133"/>
    </source>
</evidence>
<keyword evidence="2" id="KW-1185">Reference proteome</keyword>
<comment type="caution">
    <text evidence="1">The sequence shown here is derived from an EMBL/GenBank/DDBJ whole genome shotgun (WGS) entry which is preliminary data.</text>
</comment>
<gene>
    <name evidence="1" type="ORF">BpHYR1_023724</name>
</gene>
<organism evidence="1 2">
    <name type="scientific">Brachionus plicatilis</name>
    <name type="common">Marine rotifer</name>
    <name type="synonym">Brachionus muelleri</name>
    <dbReference type="NCBI Taxonomy" id="10195"/>
    <lineage>
        <taxon>Eukaryota</taxon>
        <taxon>Metazoa</taxon>
        <taxon>Spiralia</taxon>
        <taxon>Gnathifera</taxon>
        <taxon>Rotifera</taxon>
        <taxon>Eurotatoria</taxon>
        <taxon>Monogononta</taxon>
        <taxon>Pseudotrocha</taxon>
        <taxon>Ploima</taxon>
        <taxon>Brachionidae</taxon>
        <taxon>Brachionus</taxon>
    </lineage>
</organism>